<comment type="subcellular location">
    <subcellularLocation>
        <location evidence="7">Mitochondrion</location>
    </subcellularLocation>
</comment>
<keyword evidence="8" id="KW-0812">Transmembrane</keyword>
<evidence type="ECO:0000256" key="1">
    <source>
        <dbReference type="ARBA" id="ARBA00022516"/>
    </source>
</evidence>
<evidence type="ECO:0000256" key="2">
    <source>
        <dbReference type="ARBA" id="ARBA00022679"/>
    </source>
</evidence>
<feature type="transmembrane region" description="Helical" evidence="8">
    <location>
        <begin position="139"/>
        <end position="161"/>
    </location>
</feature>
<keyword evidence="8" id="KW-1133">Transmembrane helix</keyword>
<dbReference type="GO" id="GO:0032049">
    <property type="term" value="P:cardiolipin biosynthetic process"/>
    <property type="evidence" value="ECO:0007669"/>
    <property type="project" value="InterPro"/>
</dbReference>
<organism evidence="9 10">
    <name type="scientific">Rhizopus delemar</name>
    <dbReference type="NCBI Taxonomy" id="936053"/>
    <lineage>
        <taxon>Eukaryota</taxon>
        <taxon>Fungi</taxon>
        <taxon>Fungi incertae sedis</taxon>
        <taxon>Mucoromycota</taxon>
        <taxon>Mucoromycotina</taxon>
        <taxon>Mucoromycetes</taxon>
        <taxon>Mucorales</taxon>
        <taxon>Mucorineae</taxon>
        <taxon>Rhizopodaceae</taxon>
        <taxon>Rhizopus</taxon>
    </lineage>
</organism>
<keyword evidence="7" id="KW-0496">Mitochondrion</keyword>
<name>A0A9P6YZQ9_9FUNG</name>
<dbReference type="EC" id="2.7.8.5" evidence="7"/>
<comment type="catalytic activity">
    <reaction evidence="7">
        <text>a CDP-1,2-diacyl-sn-glycerol + sn-glycerol 3-phosphate = a 1,2-diacyl-sn-glycero-3-phospho-(1'-sn-glycero-3'-phosphate) + CMP + H(+)</text>
        <dbReference type="Rhea" id="RHEA:12593"/>
        <dbReference type="ChEBI" id="CHEBI:15378"/>
        <dbReference type="ChEBI" id="CHEBI:57597"/>
        <dbReference type="ChEBI" id="CHEBI:58332"/>
        <dbReference type="ChEBI" id="CHEBI:60110"/>
        <dbReference type="ChEBI" id="CHEBI:60377"/>
        <dbReference type="EC" id="2.7.8.5"/>
    </reaction>
</comment>
<proteinExistence type="inferred from homology"/>
<evidence type="ECO:0000256" key="4">
    <source>
        <dbReference type="ARBA" id="ARBA00023098"/>
    </source>
</evidence>
<evidence type="ECO:0000256" key="5">
    <source>
        <dbReference type="ARBA" id="ARBA00023209"/>
    </source>
</evidence>
<dbReference type="GO" id="GO:0005739">
    <property type="term" value="C:mitochondrion"/>
    <property type="evidence" value="ECO:0007669"/>
    <property type="project" value="UniProtKB-SubCell"/>
</dbReference>
<keyword evidence="7" id="KW-0547">Nucleotide-binding</keyword>
<protein>
    <recommendedName>
        <fullName evidence="7">CDP-diacylglycerol--glycerol-3-phosphate 3-phosphatidyltransferase</fullName>
        <ecNumber evidence="7">2.7.8.5</ecNumber>
    </recommendedName>
</protein>
<evidence type="ECO:0000256" key="7">
    <source>
        <dbReference type="RuleBase" id="RU365024"/>
    </source>
</evidence>
<dbReference type="Proteomes" id="UP000740926">
    <property type="component" value="Unassembled WGS sequence"/>
</dbReference>
<evidence type="ECO:0000256" key="3">
    <source>
        <dbReference type="ARBA" id="ARBA00022737"/>
    </source>
</evidence>
<evidence type="ECO:0000256" key="8">
    <source>
        <dbReference type="SAM" id="Phobius"/>
    </source>
</evidence>
<keyword evidence="7" id="KW-0067">ATP-binding</keyword>
<gene>
    <name evidence="9" type="ORF">G6F50_007857</name>
</gene>
<dbReference type="EMBL" id="JAANIU010001306">
    <property type="protein sequence ID" value="KAG1567818.1"/>
    <property type="molecule type" value="Genomic_DNA"/>
</dbReference>
<comment type="similarity">
    <text evidence="7">Belongs to the CDP-alcohol phosphatidyltransferase class-II family.</text>
</comment>
<comment type="pathway">
    <text evidence="7">Phospholipid metabolism; phosphatidylglycerol biosynthesis; phosphatidylglycerol from CDP-diacylglycerol: step 1/2.</text>
</comment>
<keyword evidence="4 7" id="KW-0443">Lipid metabolism</keyword>
<dbReference type="InterPro" id="IPR016270">
    <property type="entry name" value="PGS1"/>
</dbReference>
<dbReference type="PANTHER" id="PTHR12586">
    <property type="entry name" value="CDP-DIACYLGLYCEROL--SERINE O-PHOSPHATIDYLTRANSFERASE"/>
    <property type="match status" value="1"/>
</dbReference>
<dbReference type="PANTHER" id="PTHR12586:SF1">
    <property type="entry name" value="CDP-DIACYLGLYCEROL--GLYCEROL-3-PHOSPHATE 3-PHOSPHATIDYLTRANSFERASE, MITOCHONDRIAL"/>
    <property type="match status" value="1"/>
</dbReference>
<dbReference type="CDD" id="cd09137">
    <property type="entry name" value="PLDc_PGS1_euk_2"/>
    <property type="match status" value="1"/>
</dbReference>
<keyword evidence="1 7" id="KW-0444">Lipid biosynthesis</keyword>
<evidence type="ECO:0000256" key="6">
    <source>
        <dbReference type="ARBA" id="ARBA00023264"/>
    </source>
</evidence>
<dbReference type="GO" id="GO:0005524">
    <property type="term" value="F:ATP binding"/>
    <property type="evidence" value="ECO:0007669"/>
    <property type="project" value="UniProtKB-KW"/>
</dbReference>
<dbReference type="SUPFAM" id="SSF56024">
    <property type="entry name" value="Phospholipase D/nuclease"/>
    <property type="match status" value="1"/>
</dbReference>
<keyword evidence="8" id="KW-0472">Membrane</keyword>
<dbReference type="AlphaFoldDB" id="A0A9P6YZQ9"/>
<keyword evidence="3" id="KW-0677">Repeat</keyword>
<comment type="caution">
    <text evidence="9">The sequence shown here is derived from an EMBL/GenBank/DDBJ whole genome shotgun (WGS) entry which is preliminary data.</text>
</comment>
<keyword evidence="2 7" id="KW-0808">Transferase</keyword>
<keyword evidence="6 7" id="KW-1208">Phospholipid metabolism</keyword>
<dbReference type="Gene3D" id="3.30.870.10">
    <property type="entry name" value="Endonuclease Chain A"/>
    <property type="match status" value="2"/>
</dbReference>
<dbReference type="GO" id="GO:0008444">
    <property type="term" value="F:CDP-diacylglycerol-glycerol-3-phosphate 3-phosphatidyltransferase activity"/>
    <property type="evidence" value="ECO:0007669"/>
    <property type="project" value="UniProtKB-EC"/>
</dbReference>
<sequence>MNERRHREIQKYRFTHRICTKERKALSQTSGNSPSTKKKLVMFIGDRGAGVGSCIKGFKRYGGRWKEAIHSEAANVCVTNENLTSKACIFCFRRLTHPRISVTKNGEVFSRKVKGSFYCTNPLCVSVLSKCAAKSRDSLSALAIGIVGLSTILFGVPLPAFKSHKISNIEAEKYIILTSPSRFEEETGSYAVVLELQQHAPTFYAHGQNIQPLYQPFEFYSELKSRILSAKKSIFIAALYIGHTEQELVDTIRLALSRSSTLQVHILIDCLRGTRNSKGQSSATLLLPLIQEYPDRINVALYHTPDLTGILKRALPQRFNETIGLMHLKLYGFDNSIMLSGANLSTDYFTNRQDRYIIFNKQQELTTYYYDLLKLISSCSYQLKPADNSSKYKLVVSDSMFDPVKESKRYKALVHSRLQQFLLEYQNKPHENNQKMDTAILPVIQMGPFCIKQDEKATLELLSIADQQQERWTIHLTSGYFNFTEKYKSVILKTKALFRFLTASPEANGFFNSKGVSRFLPPAYTHIERRFYRQVKRAKREEEISIEEYKRPGWTYHAKGLWVFLGNESTPSVTMIGSPNFGQRSSARDLEAQAILITQNEQLKKALHKEIDLLHQHSEIVSNETFAKVDRKVPYGVRIATAFVKTML</sequence>
<accession>A0A9P6YZQ9</accession>
<comment type="function">
    <text evidence="7">Functions in the biosynthesis of the anionic phospholipids phosphatidylglycerol and cardiolipin.</text>
</comment>
<evidence type="ECO:0000313" key="9">
    <source>
        <dbReference type="EMBL" id="KAG1567818.1"/>
    </source>
</evidence>
<evidence type="ECO:0000313" key="10">
    <source>
        <dbReference type="Proteomes" id="UP000740926"/>
    </source>
</evidence>
<keyword evidence="5 7" id="KW-0594">Phospholipid biosynthesis</keyword>
<dbReference type="CDD" id="cd09135">
    <property type="entry name" value="PLDc_PGS1_euk_1"/>
    <property type="match status" value="1"/>
</dbReference>
<keyword evidence="10" id="KW-1185">Reference proteome</keyword>
<reference evidence="9 10" key="1">
    <citation type="journal article" date="2020" name="Microb. Genom.">
        <title>Genetic diversity of clinical and environmental Mucorales isolates obtained from an investigation of mucormycosis cases among solid organ transplant recipients.</title>
        <authorList>
            <person name="Nguyen M.H."/>
            <person name="Kaul D."/>
            <person name="Muto C."/>
            <person name="Cheng S.J."/>
            <person name="Richter R.A."/>
            <person name="Bruno V.M."/>
            <person name="Liu G."/>
            <person name="Beyhan S."/>
            <person name="Sundermann A.J."/>
            <person name="Mounaud S."/>
            <person name="Pasculle A.W."/>
            <person name="Nierman W.C."/>
            <person name="Driscoll E."/>
            <person name="Cumbie R."/>
            <person name="Clancy C.J."/>
            <person name="Dupont C.L."/>
        </authorList>
    </citation>
    <scope>NUCLEOTIDE SEQUENCE [LARGE SCALE GENOMIC DNA]</scope>
    <source>
        <strain evidence="9 10">GL24</strain>
    </source>
</reference>